<dbReference type="PANTHER" id="PTHR11614">
    <property type="entry name" value="PHOSPHOLIPASE-RELATED"/>
    <property type="match status" value="1"/>
</dbReference>
<comment type="caution">
    <text evidence="2">The sequence shown here is derived from an EMBL/GenBank/DDBJ whole genome shotgun (WGS) entry which is preliminary data.</text>
</comment>
<organism evidence="2 3">
    <name type="scientific">Ideonella azotifigens</name>
    <dbReference type="NCBI Taxonomy" id="513160"/>
    <lineage>
        <taxon>Bacteria</taxon>
        <taxon>Pseudomonadati</taxon>
        <taxon>Pseudomonadota</taxon>
        <taxon>Betaproteobacteria</taxon>
        <taxon>Burkholderiales</taxon>
        <taxon>Sphaerotilaceae</taxon>
        <taxon>Ideonella</taxon>
    </lineage>
</organism>
<dbReference type="InterPro" id="IPR029058">
    <property type="entry name" value="AB_hydrolase_fold"/>
</dbReference>
<dbReference type="Proteomes" id="UP001500279">
    <property type="component" value="Unassembled WGS sequence"/>
</dbReference>
<keyword evidence="3" id="KW-1185">Reference proteome</keyword>
<dbReference type="Gene3D" id="3.40.50.1820">
    <property type="entry name" value="alpha/beta hydrolase"/>
    <property type="match status" value="1"/>
</dbReference>
<evidence type="ECO:0000313" key="2">
    <source>
        <dbReference type="EMBL" id="GAA0742504.1"/>
    </source>
</evidence>
<name>A0ABP3UX41_9BURK</name>
<dbReference type="InterPro" id="IPR051044">
    <property type="entry name" value="MAG_DAG_Lipase"/>
</dbReference>
<dbReference type="RefSeq" id="WP_231010329.1">
    <property type="nucleotide sequence ID" value="NZ_BAAAEW010000004.1"/>
</dbReference>
<feature type="domain" description="Serine aminopeptidase S33" evidence="1">
    <location>
        <begin position="30"/>
        <end position="271"/>
    </location>
</feature>
<keyword evidence="2" id="KW-0378">Hydrolase</keyword>
<dbReference type="EMBL" id="BAAAEW010000004">
    <property type="protein sequence ID" value="GAA0742504.1"/>
    <property type="molecule type" value="Genomic_DNA"/>
</dbReference>
<gene>
    <name evidence="2" type="ORF">GCM10009107_06100</name>
</gene>
<accession>A0ABP3UX41</accession>
<sequence>MSTLPEFLAPAWRSPDGLNLQRYRWQPTGPARGQLLIVHGLGEHAGRYQALAQALAGEGWQVQAYDQRGHGRSQGALGRIAADDSLLSDLGGLWDAVSAEAPAGAPRVLLGHSLGGLVAGRFVAEALQPQPAAWSRTVDALVLSSPALDGGMSAFQKKLVSLVCALSPSLAVNNGLDADWICRDPAVVQAYRDDPLVHDRISGRLARFVRDEGPAVEALASRWRVPTLLMWAGADRCVAPAGSARFAQHAPALVRTREWPGLAHEIFNEPERAQVVSALLAWLQAVDRRGAVAAPMAAVA</sequence>
<evidence type="ECO:0000259" key="1">
    <source>
        <dbReference type="Pfam" id="PF12146"/>
    </source>
</evidence>
<dbReference type="Pfam" id="PF12146">
    <property type="entry name" value="Hydrolase_4"/>
    <property type="match status" value="1"/>
</dbReference>
<dbReference type="GO" id="GO:0016787">
    <property type="term" value="F:hydrolase activity"/>
    <property type="evidence" value="ECO:0007669"/>
    <property type="project" value="UniProtKB-KW"/>
</dbReference>
<protein>
    <submittedName>
        <fullName evidence="2">Alpha/beta hydrolase</fullName>
    </submittedName>
</protein>
<evidence type="ECO:0000313" key="3">
    <source>
        <dbReference type="Proteomes" id="UP001500279"/>
    </source>
</evidence>
<proteinExistence type="predicted"/>
<dbReference type="InterPro" id="IPR022742">
    <property type="entry name" value="Hydrolase_4"/>
</dbReference>
<reference evidence="3" key="1">
    <citation type="journal article" date="2019" name="Int. J. Syst. Evol. Microbiol.">
        <title>The Global Catalogue of Microorganisms (GCM) 10K type strain sequencing project: providing services to taxonomists for standard genome sequencing and annotation.</title>
        <authorList>
            <consortium name="The Broad Institute Genomics Platform"/>
            <consortium name="The Broad Institute Genome Sequencing Center for Infectious Disease"/>
            <person name="Wu L."/>
            <person name="Ma J."/>
        </authorList>
    </citation>
    <scope>NUCLEOTIDE SEQUENCE [LARGE SCALE GENOMIC DNA]</scope>
    <source>
        <strain evidence="3">JCM 15503</strain>
    </source>
</reference>
<dbReference type="SUPFAM" id="SSF53474">
    <property type="entry name" value="alpha/beta-Hydrolases"/>
    <property type="match status" value="1"/>
</dbReference>